<keyword evidence="2" id="KW-1185">Reference proteome</keyword>
<dbReference type="EMBL" id="JADEXP010000280">
    <property type="protein sequence ID" value="MBE9069487.1"/>
    <property type="molecule type" value="Genomic_DNA"/>
</dbReference>
<dbReference type="RefSeq" id="WP_193995387.1">
    <property type="nucleotide sequence ID" value="NZ_JADEXP010000280.1"/>
</dbReference>
<proteinExistence type="predicted"/>
<evidence type="ECO:0000313" key="2">
    <source>
        <dbReference type="Proteomes" id="UP000615026"/>
    </source>
</evidence>
<dbReference type="InterPro" id="IPR029024">
    <property type="entry name" value="TerB-like"/>
</dbReference>
<sequence>MGTQLPPSITPRQMNLLRIVLALAWADGNLAKEEADVMLTNFSQVFANTPATQEAVKQELQGYLVQDLPLAELVPKLTTEAEKEFVLRVGYEVISSSARTPDEALINQDEQATYQELVGLLNLSSSTVQRIEKSAQSALGKNQAQGDNVVDLLTYQLRDHLKA</sequence>
<accession>A0A929FBW2</accession>
<dbReference type="CDD" id="cd07177">
    <property type="entry name" value="terB_like"/>
    <property type="match status" value="1"/>
</dbReference>
<dbReference type="SUPFAM" id="SSF158682">
    <property type="entry name" value="TerB-like"/>
    <property type="match status" value="1"/>
</dbReference>
<comment type="caution">
    <text evidence="1">The sequence shown here is derived from an EMBL/GenBank/DDBJ whole genome shotgun (WGS) entry which is preliminary data.</text>
</comment>
<organism evidence="1 2">
    <name type="scientific">Leptolyngbya cf. ectocarpi LEGE 11479</name>
    <dbReference type="NCBI Taxonomy" id="1828722"/>
    <lineage>
        <taxon>Bacteria</taxon>
        <taxon>Bacillati</taxon>
        <taxon>Cyanobacteriota</taxon>
        <taxon>Cyanophyceae</taxon>
        <taxon>Leptolyngbyales</taxon>
        <taxon>Leptolyngbyaceae</taxon>
        <taxon>Leptolyngbya group</taxon>
        <taxon>Leptolyngbya</taxon>
    </lineage>
</organism>
<dbReference type="Gene3D" id="1.10.3680.10">
    <property type="entry name" value="TerB-like"/>
    <property type="match status" value="1"/>
</dbReference>
<dbReference type="Proteomes" id="UP000615026">
    <property type="component" value="Unassembled WGS sequence"/>
</dbReference>
<protein>
    <submittedName>
        <fullName evidence="1">TerB family tellurite resistance protein</fullName>
    </submittedName>
</protein>
<gene>
    <name evidence="1" type="ORF">IQ260_22835</name>
</gene>
<name>A0A929FBW2_LEPEC</name>
<evidence type="ECO:0000313" key="1">
    <source>
        <dbReference type="EMBL" id="MBE9069487.1"/>
    </source>
</evidence>
<reference evidence="1" key="1">
    <citation type="submission" date="2020-10" db="EMBL/GenBank/DDBJ databases">
        <authorList>
            <person name="Castelo-Branco R."/>
            <person name="Eusebio N."/>
            <person name="Adriana R."/>
            <person name="Vieira A."/>
            <person name="Brugerolle De Fraissinette N."/>
            <person name="Rezende De Castro R."/>
            <person name="Schneider M.P."/>
            <person name="Vasconcelos V."/>
            <person name="Leao P.N."/>
        </authorList>
    </citation>
    <scope>NUCLEOTIDE SEQUENCE</scope>
    <source>
        <strain evidence="1">LEGE 11479</strain>
    </source>
</reference>
<dbReference type="AlphaFoldDB" id="A0A929FBW2"/>